<feature type="transmembrane region" description="Helical" evidence="7">
    <location>
        <begin position="106"/>
        <end position="127"/>
    </location>
</feature>
<proteinExistence type="predicted"/>
<dbReference type="CDD" id="cd17502">
    <property type="entry name" value="MFS_Azr1_MDR_like"/>
    <property type="match status" value="1"/>
</dbReference>
<feature type="domain" description="Major facilitator superfamily (MFS) profile" evidence="8">
    <location>
        <begin position="16"/>
        <end position="477"/>
    </location>
</feature>
<feature type="transmembrane region" description="Helical" evidence="7">
    <location>
        <begin position="139"/>
        <end position="162"/>
    </location>
</feature>
<protein>
    <submittedName>
        <fullName evidence="9">MFS transporter</fullName>
    </submittedName>
</protein>
<dbReference type="SUPFAM" id="SSF103473">
    <property type="entry name" value="MFS general substrate transporter"/>
    <property type="match status" value="1"/>
</dbReference>
<comment type="caution">
    <text evidence="9">The sequence shown here is derived from an EMBL/GenBank/DDBJ whole genome shotgun (WGS) entry which is preliminary data.</text>
</comment>
<dbReference type="Gene3D" id="1.20.1250.20">
    <property type="entry name" value="MFS general substrate transporter like domains"/>
    <property type="match status" value="1"/>
</dbReference>
<dbReference type="PROSITE" id="PS50850">
    <property type="entry name" value="MFS"/>
    <property type="match status" value="1"/>
</dbReference>
<feature type="transmembrane region" description="Helical" evidence="7">
    <location>
        <begin position="454"/>
        <end position="472"/>
    </location>
</feature>
<dbReference type="RefSeq" id="WP_199870794.1">
    <property type="nucleotide sequence ID" value="NZ_JAAGPU010000041.1"/>
</dbReference>
<feature type="transmembrane region" description="Helical" evidence="7">
    <location>
        <begin position="200"/>
        <end position="220"/>
    </location>
</feature>
<evidence type="ECO:0000256" key="6">
    <source>
        <dbReference type="ARBA" id="ARBA00023136"/>
    </source>
</evidence>
<keyword evidence="5 7" id="KW-1133">Transmembrane helix</keyword>
<feature type="transmembrane region" description="Helical" evidence="7">
    <location>
        <begin position="16"/>
        <end position="38"/>
    </location>
</feature>
<comment type="subcellular location">
    <subcellularLocation>
        <location evidence="1">Cell membrane</location>
        <topology evidence="1">Multi-pass membrane protein</topology>
    </subcellularLocation>
</comment>
<keyword evidence="6 7" id="KW-0472">Membrane</keyword>
<dbReference type="AlphaFoldDB" id="A0A6M0H6H5"/>
<evidence type="ECO:0000313" key="10">
    <source>
        <dbReference type="Proteomes" id="UP000481872"/>
    </source>
</evidence>
<dbReference type="Gene3D" id="1.20.1720.10">
    <property type="entry name" value="Multidrug resistance protein D"/>
    <property type="match status" value="1"/>
</dbReference>
<dbReference type="InterPro" id="IPR036259">
    <property type="entry name" value="MFS_trans_sf"/>
</dbReference>
<feature type="transmembrane region" description="Helical" evidence="7">
    <location>
        <begin position="168"/>
        <end position="188"/>
    </location>
</feature>
<feature type="transmembrane region" description="Helical" evidence="7">
    <location>
        <begin position="263"/>
        <end position="285"/>
    </location>
</feature>
<evidence type="ECO:0000256" key="3">
    <source>
        <dbReference type="ARBA" id="ARBA00022475"/>
    </source>
</evidence>
<evidence type="ECO:0000256" key="4">
    <source>
        <dbReference type="ARBA" id="ARBA00022692"/>
    </source>
</evidence>
<dbReference type="PANTHER" id="PTHR23501">
    <property type="entry name" value="MAJOR FACILITATOR SUPERFAMILY"/>
    <property type="match status" value="1"/>
</dbReference>
<dbReference type="InterPro" id="IPR020846">
    <property type="entry name" value="MFS_dom"/>
</dbReference>
<dbReference type="Proteomes" id="UP000481872">
    <property type="component" value="Unassembled WGS sequence"/>
</dbReference>
<evidence type="ECO:0000256" key="7">
    <source>
        <dbReference type="SAM" id="Phobius"/>
    </source>
</evidence>
<evidence type="ECO:0000256" key="5">
    <source>
        <dbReference type="ARBA" id="ARBA00022989"/>
    </source>
</evidence>
<dbReference type="FunFam" id="1.20.1720.10:FF:000004">
    <property type="entry name" value="EmrB/QacA family drug resistance transporter"/>
    <property type="match status" value="1"/>
</dbReference>
<dbReference type="GO" id="GO:0005886">
    <property type="term" value="C:plasma membrane"/>
    <property type="evidence" value="ECO:0007669"/>
    <property type="project" value="UniProtKB-SubCell"/>
</dbReference>
<evidence type="ECO:0000313" key="9">
    <source>
        <dbReference type="EMBL" id="NEU06336.1"/>
    </source>
</evidence>
<dbReference type="PANTHER" id="PTHR23501:SF191">
    <property type="entry name" value="VACUOLAR BASIC AMINO ACID TRANSPORTER 4"/>
    <property type="match status" value="1"/>
</dbReference>
<reference evidence="9 10" key="1">
    <citation type="submission" date="2020-02" db="EMBL/GenBank/DDBJ databases">
        <title>Genome assembly of a novel Clostridium senegalense strain.</title>
        <authorList>
            <person name="Gupta T.B."/>
            <person name="Jauregui R."/>
            <person name="Maclean P."/>
            <person name="Nawarathana A."/>
            <person name="Brightwell G."/>
        </authorList>
    </citation>
    <scope>NUCLEOTIDE SEQUENCE [LARGE SCALE GENOMIC DNA]</scope>
    <source>
        <strain evidence="9 10">AGRFS4</strain>
    </source>
</reference>
<evidence type="ECO:0000256" key="1">
    <source>
        <dbReference type="ARBA" id="ARBA00004651"/>
    </source>
</evidence>
<feature type="transmembrane region" description="Helical" evidence="7">
    <location>
        <begin position="297"/>
        <end position="316"/>
    </location>
</feature>
<keyword evidence="10" id="KW-1185">Reference proteome</keyword>
<feature type="transmembrane region" description="Helical" evidence="7">
    <location>
        <begin position="226"/>
        <end position="243"/>
    </location>
</feature>
<evidence type="ECO:0000259" key="8">
    <source>
        <dbReference type="PROSITE" id="PS50850"/>
    </source>
</evidence>
<feature type="transmembrane region" description="Helical" evidence="7">
    <location>
        <begin position="50"/>
        <end position="69"/>
    </location>
</feature>
<gene>
    <name evidence="9" type="ORF">G3M99_16095</name>
</gene>
<keyword evidence="2" id="KW-0813">Transport</keyword>
<keyword evidence="4 7" id="KW-0812">Transmembrane</keyword>
<accession>A0A6M0H6H5</accession>
<dbReference type="InterPro" id="IPR011701">
    <property type="entry name" value="MFS"/>
</dbReference>
<evidence type="ECO:0000256" key="2">
    <source>
        <dbReference type="ARBA" id="ARBA00022448"/>
    </source>
</evidence>
<organism evidence="9 10">
    <name type="scientific">Clostridium senegalense</name>
    <dbReference type="NCBI Taxonomy" id="1465809"/>
    <lineage>
        <taxon>Bacteria</taxon>
        <taxon>Bacillati</taxon>
        <taxon>Bacillota</taxon>
        <taxon>Clostridia</taxon>
        <taxon>Eubacteriales</taxon>
        <taxon>Clostridiaceae</taxon>
        <taxon>Clostridium</taxon>
    </lineage>
</organism>
<keyword evidence="3" id="KW-1003">Cell membrane</keyword>
<dbReference type="EMBL" id="JAAGPU010000041">
    <property type="protein sequence ID" value="NEU06336.1"/>
    <property type="molecule type" value="Genomic_DNA"/>
</dbReference>
<sequence length="480" mass="52552">MVYKLPEYMRNNKRNVVIAIMMVMFLAAFEGTVVSTAMSTIAKDLQGYNLISWVFSVYLLTSAVSTPIYGKLSDLYGRKKMLTLGTIIFIIGSSFCGISQSMTQLIMFRAIQGIGAGSILTITYTIIGDIFDISERAKIQGWLSTVWGIASLIGPFLGGFLIDYLSWHWIFFINVPFGIASIILLHRNFEEKVVKTDAKIDYIGIVFLTTSIISVLLGVFIGIIKFRIVLFVIAIISLVLFYFTEKKSLEPIVPFDIFTRNTIIANLICFLASGALMAIEAYTPLYTQNVLGYTPTIAGVTMAPMSIAWLLSSFILSKTLSKYGEKIVVIVAIMLLTIGSVILKLVGVSTPIVLLIGAIVIMGFGFGGVFTTLTITVQSAVGYEKRGAATSVNALIRTLGQTIGVSIFGGIINSSIAKYFGGLGMNGINSENIYNSEATNDQIRNAFYSGIHSIYFMIIFIMIVCLCVSVFIKNNSVEKQ</sequence>
<dbReference type="GO" id="GO:0022857">
    <property type="term" value="F:transmembrane transporter activity"/>
    <property type="evidence" value="ECO:0007669"/>
    <property type="project" value="InterPro"/>
</dbReference>
<feature type="transmembrane region" description="Helical" evidence="7">
    <location>
        <begin position="81"/>
        <end position="100"/>
    </location>
</feature>
<dbReference type="Pfam" id="PF07690">
    <property type="entry name" value="MFS_1"/>
    <property type="match status" value="1"/>
</dbReference>
<name>A0A6M0H6H5_9CLOT</name>
<feature type="transmembrane region" description="Helical" evidence="7">
    <location>
        <begin position="352"/>
        <end position="373"/>
    </location>
</feature>
<feature type="transmembrane region" description="Helical" evidence="7">
    <location>
        <begin position="328"/>
        <end position="346"/>
    </location>
</feature>
<feature type="transmembrane region" description="Helical" evidence="7">
    <location>
        <begin position="394"/>
        <end position="416"/>
    </location>
</feature>